<protein>
    <submittedName>
        <fullName evidence="1">DUF5376 family protein</fullName>
    </submittedName>
</protein>
<keyword evidence="2" id="KW-1185">Reference proteome</keyword>
<dbReference type="Pfam" id="PF17346">
    <property type="entry name" value="DUF5376"/>
    <property type="match status" value="1"/>
</dbReference>
<dbReference type="Proteomes" id="UP001432017">
    <property type="component" value="Unassembled WGS sequence"/>
</dbReference>
<name>A0ABU7ZD08_9PAST</name>
<sequence length="143" mass="17105">MKTIELKFSYYDFKIHKPRKLVPVCSSLSDELISYLCAVYLSQADLEQSEYVLENLKNLEIIEKDLGAESWGAYLLDGSIIEMRSLFDFDNIERIDYITRVDFTKVIEKWREFLEREPDENYEEIVTFEIEELDREKLLALWN</sequence>
<evidence type="ECO:0000313" key="2">
    <source>
        <dbReference type="Proteomes" id="UP001432017"/>
    </source>
</evidence>
<dbReference type="InterPro" id="IPR035416">
    <property type="entry name" value="DUF5376"/>
</dbReference>
<proteinExistence type="predicted"/>
<dbReference type="EMBL" id="JBAJJM010000005">
    <property type="protein sequence ID" value="MEG9475371.1"/>
    <property type="molecule type" value="Genomic_DNA"/>
</dbReference>
<gene>
    <name evidence="1" type="ORF">V6W77_03660</name>
</gene>
<comment type="caution">
    <text evidence="1">The sequence shown here is derived from an EMBL/GenBank/DDBJ whole genome shotgun (WGS) entry which is preliminary data.</text>
</comment>
<reference evidence="1" key="1">
    <citation type="submission" date="2023-12" db="EMBL/GenBank/DDBJ databases">
        <title>Mannheima indologenes sp. nov. proposed for Clade V organisms of Mannheimia.</title>
        <authorList>
            <person name="Christensen H."/>
        </authorList>
    </citation>
    <scope>NUCLEOTIDE SEQUENCE</scope>
    <source>
        <strain evidence="1">M14.4</strain>
    </source>
</reference>
<dbReference type="RefSeq" id="WP_138316853.1">
    <property type="nucleotide sequence ID" value="NZ_JBAJJM010000005.1"/>
</dbReference>
<accession>A0ABU7ZD08</accession>
<evidence type="ECO:0000313" key="1">
    <source>
        <dbReference type="EMBL" id="MEG9475371.1"/>
    </source>
</evidence>
<organism evidence="1 2">
    <name type="scientific">Mannheimia indoligenes</name>
    <dbReference type="NCBI Taxonomy" id="3103145"/>
    <lineage>
        <taxon>Bacteria</taxon>
        <taxon>Pseudomonadati</taxon>
        <taxon>Pseudomonadota</taxon>
        <taxon>Gammaproteobacteria</taxon>
        <taxon>Pasteurellales</taxon>
        <taxon>Pasteurellaceae</taxon>
        <taxon>Mannheimia</taxon>
    </lineage>
</organism>